<feature type="transmembrane region" description="Helical" evidence="1">
    <location>
        <begin position="22"/>
        <end position="44"/>
    </location>
</feature>
<evidence type="ECO:0000313" key="3">
    <source>
        <dbReference type="Proteomes" id="UP000623608"/>
    </source>
</evidence>
<keyword evidence="1" id="KW-0812">Transmembrane</keyword>
<dbReference type="InterPro" id="IPR052712">
    <property type="entry name" value="Acid_resist_chaperone_HdeD"/>
</dbReference>
<dbReference type="InterPro" id="IPR005325">
    <property type="entry name" value="DUF308_memb"/>
</dbReference>
<keyword evidence="1" id="KW-1133">Transmembrane helix</keyword>
<dbReference type="EMBL" id="BOMY01000033">
    <property type="protein sequence ID" value="GIF21905.1"/>
    <property type="molecule type" value="Genomic_DNA"/>
</dbReference>
<feature type="transmembrane region" description="Helical" evidence="1">
    <location>
        <begin position="80"/>
        <end position="101"/>
    </location>
</feature>
<name>A0A919TV03_9ACTN</name>
<sequence>MADTSAPSLWNTAVSETRSQPFPWWTVLITGLLGVAFGIAVLVWPDISLRIMAALAGLWLFVAGIARIIGAFLPGTGVSVVGRVLSGVVGIIVLVAGIICLRNVVTRLVLLALLFAITWILTGLSAVLIGVQRDGGERIALILLGVLALLAGCVFIFTPGLSLATLVILAGVSSLVVGASEVVLALILRRHPA</sequence>
<dbReference type="Proteomes" id="UP000623608">
    <property type="component" value="Unassembled WGS sequence"/>
</dbReference>
<keyword evidence="1" id="KW-0472">Membrane</keyword>
<feature type="transmembrane region" description="Helical" evidence="1">
    <location>
        <begin position="164"/>
        <end position="188"/>
    </location>
</feature>
<evidence type="ECO:0000256" key="1">
    <source>
        <dbReference type="SAM" id="Phobius"/>
    </source>
</evidence>
<keyword evidence="3" id="KW-1185">Reference proteome</keyword>
<accession>A0A919TV03</accession>
<organism evidence="2 3">
    <name type="scientific">Paractinoplanes tereljensis</name>
    <dbReference type="NCBI Taxonomy" id="571912"/>
    <lineage>
        <taxon>Bacteria</taxon>
        <taxon>Bacillati</taxon>
        <taxon>Actinomycetota</taxon>
        <taxon>Actinomycetes</taxon>
        <taxon>Micromonosporales</taxon>
        <taxon>Micromonosporaceae</taxon>
        <taxon>Paractinoplanes</taxon>
    </lineage>
</organism>
<evidence type="ECO:0000313" key="2">
    <source>
        <dbReference type="EMBL" id="GIF21905.1"/>
    </source>
</evidence>
<dbReference type="RefSeq" id="WP_203808943.1">
    <property type="nucleotide sequence ID" value="NZ_BOMY01000033.1"/>
</dbReference>
<dbReference type="PANTHER" id="PTHR34989">
    <property type="entry name" value="PROTEIN HDED"/>
    <property type="match status" value="1"/>
</dbReference>
<dbReference type="Pfam" id="PF03729">
    <property type="entry name" value="DUF308"/>
    <property type="match status" value="2"/>
</dbReference>
<feature type="transmembrane region" description="Helical" evidence="1">
    <location>
        <begin position="51"/>
        <end position="74"/>
    </location>
</feature>
<dbReference type="AlphaFoldDB" id="A0A919TV03"/>
<reference evidence="2" key="1">
    <citation type="submission" date="2021-01" db="EMBL/GenBank/DDBJ databases">
        <title>Whole genome shotgun sequence of Actinoplanes tereljensis NBRC 105297.</title>
        <authorList>
            <person name="Komaki H."/>
            <person name="Tamura T."/>
        </authorList>
    </citation>
    <scope>NUCLEOTIDE SEQUENCE</scope>
    <source>
        <strain evidence="2">NBRC 105297</strain>
    </source>
</reference>
<evidence type="ECO:0008006" key="4">
    <source>
        <dbReference type="Google" id="ProtNLM"/>
    </source>
</evidence>
<dbReference type="GO" id="GO:0005886">
    <property type="term" value="C:plasma membrane"/>
    <property type="evidence" value="ECO:0007669"/>
    <property type="project" value="TreeGrafter"/>
</dbReference>
<comment type="caution">
    <text evidence="2">The sequence shown here is derived from an EMBL/GenBank/DDBJ whole genome shotgun (WGS) entry which is preliminary data.</text>
</comment>
<gene>
    <name evidence="2" type="ORF">Ate02nite_46350</name>
</gene>
<proteinExistence type="predicted"/>
<protein>
    <recommendedName>
        <fullName evidence="4">HdeD family acid-resistance protein</fullName>
    </recommendedName>
</protein>
<feature type="transmembrane region" description="Helical" evidence="1">
    <location>
        <begin position="108"/>
        <end position="132"/>
    </location>
</feature>
<dbReference type="PANTHER" id="PTHR34989:SF1">
    <property type="entry name" value="PROTEIN HDED"/>
    <property type="match status" value="1"/>
</dbReference>
<feature type="transmembrane region" description="Helical" evidence="1">
    <location>
        <begin position="138"/>
        <end position="157"/>
    </location>
</feature>